<comment type="function">
    <text evidence="8">DNA polymerase that functions in several pathways of DNA repair. Involved in base excision repair (BER) responsible for repair of lesions that give rise to abasic (AP) sites in DNA. Also contributes to DNA double-strand break repair by non-homologous end joining and homologous recombination. Has both template-dependent and template-independent (terminal transferase) DNA polymerase activities. Has also a 5'-deoxyribose-5-phosphate lyase (dRP lyase) activity.</text>
</comment>
<dbReference type="CDD" id="cd00141">
    <property type="entry name" value="NT_POLXc"/>
    <property type="match status" value="1"/>
</dbReference>
<dbReference type="InterPro" id="IPR028207">
    <property type="entry name" value="DNA_pol_B_palm_palm"/>
</dbReference>
<comment type="similarity">
    <text evidence="1 8">Belongs to the DNA polymerase type-X family.</text>
</comment>
<evidence type="ECO:0000256" key="8">
    <source>
        <dbReference type="RuleBase" id="RU366014"/>
    </source>
</evidence>
<dbReference type="SMART" id="SM00483">
    <property type="entry name" value="POLXc"/>
    <property type="match status" value="1"/>
</dbReference>
<evidence type="ECO:0000313" key="12">
    <source>
        <dbReference type="Proteomes" id="UP001586593"/>
    </source>
</evidence>
<dbReference type="InterPro" id="IPR019843">
    <property type="entry name" value="DNA_pol-X_BS"/>
</dbReference>
<protein>
    <recommendedName>
        <fullName evidence="8">DNA polymerase</fullName>
        <ecNumber evidence="8">2.7.7.7</ecNumber>
    </recommendedName>
</protein>
<gene>
    <name evidence="11" type="ORF">VTK73DRAFT_10238</name>
</gene>
<dbReference type="InterPro" id="IPR001357">
    <property type="entry name" value="BRCT_dom"/>
</dbReference>
<keyword evidence="2 8" id="KW-0808">Transferase</keyword>
<dbReference type="InterPro" id="IPR018944">
    <property type="entry name" value="DNA_pol_lambd_fingers_domain"/>
</dbReference>
<evidence type="ECO:0000256" key="5">
    <source>
        <dbReference type="ARBA" id="ARBA00022932"/>
    </source>
</evidence>
<comment type="catalytic activity">
    <reaction evidence="7 8">
        <text>DNA(n) + a 2'-deoxyribonucleoside 5'-triphosphate = DNA(n+1) + diphosphate</text>
        <dbReference type="Rhea" id="RHEA:22508"/>
        <dbReference type="Rhea" id="RHEA-COMP:17339"/>
        <dbReference type="Rhea" id="RHEA-COMP:17340"/>
        <dbReference type="ChEBI" id="CHEBI:33019"/>
        <dbReference type="ChEBI" id="CHEBI:61560"/>
        <dbReference type="ChEBI" id="CHEBI:173112"/>
        <dbReference type="EC" id="2.7.7.7"/>
    </reaction>
</comment>
<dbReference type="SUPFAM" id="SSF81585">
    <property type="entry name" value="PsbU/PolX domain-like"/>
    <property type="match status" value="1"/>
</dbReference>
<name>A0ABR3XH52_9PEZI</name>
<evidence type="ECO:0000256" key="2">
    <source>
        <dbReference type="ARBA" id="ARBA00022679"/>
    </source>
</evidence>
<reference evidence="11 12" key="1">
    <citation type="journal article" date="2024" name="Commun. Biol.">
        <title>Comparative genomic analysis of thermophilic fungi reveals convergent evolutionary adaptations and gene losses.</title>
        <authorList>
            <person name="Steindorff A.S."/>
            <person name="Aguilar-Pontes M.V."/>
            <person name="Robinson A.J."/>
            <person name="Andreopoulos B."/>
            <person name="LaButti K."/>
            <person name="Kuo A."/>
            <person name="Mondo S."/>
            <person name="Riley R."/>
            <person name="Otillar R."/>
            <person name="Haridas S."/>
            <person name="Lipzen A."/>
            <person name="Grimwood J."/>
            <person name="Schmutz J."/>
            <person name="Clum A."/>
            <person name="Reid I.D."/>
            <person name="Moisan M.C."/>
            <person name="Butler G."/>
            <person name="Nguyen T.T.M."/>
            <person name="Dewar K."/>
            <person name="Conant G."/>
            <person name="Drula E."/>
            <person name="Henrissat B."/>
            <person name="Hansel C."/>
            <person name="Singer S."/>
            <person name="Hutchinson M.I."/>
            <person name="de Vries R.P."/>
            <person name="Natvig D.O."/>
            <person name="Powell A.J."/>
            <person name="Tsang A."/>
            <person name="Grigoriev I.V."/>
        </authorList>
    </citation>
    <scope>NUCLEOTIDE SEQUENCE [LARGE SCALE GENOMIC DNA]</scope>
    <source>
        <strain evidence="11 12">ATCC 24622</strain>
    </source>
</reference>
<feature type="region of interest" description="Disordered" evidence="9">
    <location>
        <begin position="66"/>
        <end position="122"/>
    </location>
</feature>
<dbReference type="InterPro" id="IPR002054">
    <property type="entry name" value="DNA-dir_DNA_pol_X"/>
</dbReference>
<dbReference type="PRINTS" id="PR00870">
    <property type="entry name" value="DNAPOLXBETA"/>
</dbReference>
<evidence type="ECO:0000313" key="11">
    <source>
        <dbReference type="EMBL" id="KAL1875282.1"/>
    </source>
</evidence>
<dbReference type="InterPro" id="IPR010996">
    <property type="entry name" value="HHH_MUS81"/>
</dbReference>
<dbReference type="InterPro" id="IPR002008">
    <property type="entry name" value="DNA_pol_X_beta-like"/>
</dbReference>
<dbReference type="InterPro" id="IPR027421">
    <property type="entry name" value="DNA_pol_lamdba_lyase_dom_sf"/>
</dbReference>
<feature type="region of interest" description="Disordered" evidence="9">
    <location>
        <begin position="158"/>
        <end position="240"/>
    </location>
</feature>
<keyword evidence="12" id="KW-1185">Reference proteome</keyword>
<evidence type="ECO:0000256" key="4">
    <source>
        <dbReference type="ARBA" id="ARBA00022763"/>
    </source>
</evidence>
<feature type="compositionally biased region" description="Basic residues" evidence="9">
    <location>
        <begin position="75"/>
        <end position="85"/>
    </location>
</feature>
<dbReference type="EC" id="2.7.7.7" evidence="8"/>
<comment type="caution">
    <text evidence="11">The sequence shown here is derived from an EMBL/GenBank/DDBJ whole genome shotgun (WGS) entry which is preliminary data.</text>
</comment>
<dbReference type="PROSITE" id="PS50172">
    <property type="entry name" value="BRCT"/>
    <property type="match status" value="1"/>
</dbReference>
<evidence type="ECO:0000256" key="9">
    <source>
        <dbReference type="SAM" id="MobiDB-lite"/>
    </source>
</evidence>
<dbReference type="Pfam" id="PF14791">
    <property type="entry name" value="DNA_pol_B_thumb"/>
    <property type="match status" value="1"/>
</dbReference>
<proteinExistence type="inferred from homology"/>
<dbReference type="InterPro" id="IPR022312">
    <property type="entry name" value="DNA_pol_X"/>
</dbReference>
<dbReference type="Pfam" id="PF14792">
    <property type="entry name" value="DNA_pol_B_palm"/>
    <property type="match status" value="1"/>
</dbReference>
<dbReference type="PANTHER" id="PTHR11276">
    <property type="entry name" value="DNA POLYMERASE TYPE-X FAMILY MEMBER"/>
    <property type="match status" value="1"/>
</dbReference>
<dbReference type="Gene3D" id="3.30.210.10">
    <property type="entry name" value="DNA polymerase, thumb domain"/>
    <property type="match status" value="1"/>
</dbReference>
<dbReference type="InterPro" id="IPR029398">
    <property type="entry name" value="PolB_thumb"/>
</dbReference>
<dbReference type="Proteomes" id="UP001586593">
    <property type="component" value="Unassembled WGS sequence"/>
</dbReference>
<sequence>MPLELPVIFLLPTRLSADELHQLEEQIPSLTYDINEADVVLGKVSQKERALFELRRLQLLTEEVPRSHVPSARTTTHHRTKRRRLSVCSTQRTQDVETSDTGSEAERNVEDDSATQRGGGAVSCETVKVAKLAWLTDSLKQGVVLPLDKYLVYEGRKIPKTPASSPRPARQSPSSTSTTRSKTAEIFARALADAEGGSSQSQRSRYGSPGGSSAAGRRHREHFEHPVKPPPMLKQTTSEHDVDHHLPPIPDYLHTTYSCQRPTMVNPPNEGFIEQLKKIRRTRTLLGDKIGVRAYSSAIATLAAYPHTLSSPREVARLPGCGPKIALLFQEFRDTGQLREVKDAESDPRLSVLSIFYDIWGVAETTAREFYNKGWRDLDDIVEFGWSSLTRVQQIGVKYYDEFQQKIPRWEVEQICCVILEHANRIHPGFQMVIVGGYRRGKQESGDVDVVLSHPDERATLGFAERIVLSLEKARYVTHTLILSTTNSERGQMPVSWKGNQKRAGTGFDTLDKALVVWQDPNWSTAPGDDNDLEDAPAKKTKNPNPHRRVDIIISPWKTAGCAVLGWTSGTTFQRDLRRYCRNERALKFDSSGVRSRIDGSWVDLESGPNGQPAPDMLTAEKRVFAGLGLEYRKPEERCTG</sequence>
<comment type="subcellular location">
    <subcellularLocation>
        <location evidence="8">Nucleus</location>
    </subcellularLocation>
</comment>
<dbReference type="Gene3D" id="3.30.460.10">
    <property type="entry name" value="Beta Polymerase, domain 2"/>
    <property type="match status" value="1"/>
</dbReference>
<accession>A0ABR3XH52</accession>
<dbReference type="Pfam" id="PF10391">
    <property type="entry name" value="DNA_pol_lambd_f"/>
    <property type="match status" value="1"/>
</dbReference>
<feature type="region of interest" description="Disordered" evidence="9">
    <location>
        <begin position="524"/>
        <end position="547"/>
    </location>
</feature>
<organism evidence="11 12">
    <name type="scientific">Phialemonium thermophilum</name>
    <dbReference type="NCBI Taxonomy" id="223376"/>
    <lineage>
        <taxon>Eukaryota</taxon>
        <taxon>Fungi</taxon>
        <taxon>Dikarya</taxon>
        <taxon>Ascomycota</taxon>
        <taxon>Pezizomycotina</taxon>
        <taxon>Sordariomycetes</taxon>
        <taxon>Sordariomycetidae</taxon>
        <taxon>Cephalothecales</taxon>
        <taxon>Cephalothecaceae</taxon>
        <taxon>Phialemonium</taxon>
    </lineage>
</organism>
<feature type="compositionally biased region" description="Low complexity" evidence="9">
    <location>
        <begin position="196"/>
        <end position="215"/>
    </location>
</feature>
<dbReference type="Gene3D" id="1.10.150.20">
    <property type="entry name" value="5' to 3' exonuclease, C-terminal subdomain"/>
    <property type="match status" value="1"/>
</dbReference>
<keyword evidence="8" id="KW-0539">Nucleus</keyword>
<dbReference type="InterPro" id="IPR037160">
    <property type="entry name" value="DNA_Pol_thumb_sf"/>
</dbReference>
<keyword evidence="5 8" id="KW-0239">DNA-directed DNA polymerase</keyword>
<feature type="compositionally biased region" description="Low complexity" evidence="9">
    <location>
        <begin position="161"/>
        <end position="181"/>
    </location>
</feature>
<evidence type="ECO:0000256" key="6">
    <source>
        <dbReference type="ARBA" id="ARBA00023204"/>
    </source>
</evidence>
<dbReference type="InterPro" id="IPR043519">
    <property type="entry name" value="NT_sf"/>
</dbReference>
<evidence type="ECO:0000256" key="3">
    <source>
        <dbReference type="ARBA" id="ARBA00022695"/>
    </source>
</evidence>
<evidence type="ECO:0000256" key="1">
    <source>
        <dbReference type="ARBA" id="ARBA00008323"/>
    </source>
</evidence>
<dbReference type="PANTHER" id="PTHR11276:SF29">
    <property type="entry name" value="DNA POLYMERASE TYPE-X FAMILY PROTEIN POL4"/>
    <property type="match status" value="1"/>
</dbReference>
<dbReference type="SUPFAM" id="SSF81301">
    <property type="entry name" value="Nucleotidyltransferase"/>
    <property type="match status" value="1"/>
</dbReference>
<keyword evidence="4 8" id="KW-0227">DNA damage</keyword>
<dbReference type="EMBL" id="JAZHXJ010000095">
    <property type="protein sequence ID" value="KAL1875282.1"/>
    <property type="molecule type" value="Genomic_DNA"/>
</dbReference>
<dbReference type="PRINTS" id="PR00869">
    <property type="entry name" value="DNAPOLX"/>
</dbReference>
<dbReference type="Gene3D" id="1.10.150.110">
    <property type="entry name" value="DNA polymerase beta, N-terminal domain-like"/>
    <property type="match status" value="1"/>
</dbReference>
<dbReference type="Pfam" id="PF14716">
    <property type="entry name" value="HHH_8"/>
    <property type="match status" value="1"/>
</dbReference>
<keyword evidence="3 8" id="KW-0548">Nucleotidyltransferase</keyword>
<evidence type="ECO:0000259" key="10">
    <source>
        <dbReference type="PROSITE" id="PS50172"/>
    </source>
</evidence>
<feature type="domain" description="BRCT" evidence="10">
    <location>
        <begin position="127"/>
        <end position="152"/>
    </location>
</feature>
<evidence type="ECO:0000256" key="7">
    <source>
        <dbReference type="ARBA" id="ARBA00049244"/>
    </source>
</evidence>
<keyword evidence="6 8" id="KW-0234">DNA repair</keyword>
<dbReference type="SUPFAM" id="SSF47802">
    <property type="entry name" value="DNA polymerase beta, N-terminal domain-like"/>
    <property type="match status" value="1"/>
</dbReference>
<dbReference type="PROSITE" id="PS00522">
    <property type="entry name" value="DNA_POLYMERASE_X"/>
    <property type="match status" value="1"/>
</dbReference>